<dbReference type="NCBIfam" id="TIGR03619">
    <property type="entry name" value="F420_Rv2161c"/>
    <property type="match status" value="1"/>
</dbReference>
<keyword evidence="2" id="KW-0288">FMN</keyword>
<sequence length="305" mass="32939">MQFSFTYPMAGGDHDPALTTRDGMRSVLEAAEAGGFGAVGFTDHPIPSRRWLEAGGHNALDPFAALAFCAAVTEQIRLMSNVVVAPYRNPFLLAKMVATVDVLSDGRTILGAGTGYLRAEYRALGVEFDERNELFDEALDTILAVWSGDEVTFEGRHFTASSNQAHPEPVQQPHPPIWIGGNSGRARQRVASKGQGWIPFPTSPQLATTARTAPLETRDDLVPMLDDLWHRLEAAGRDPAVDVHFVCPDGGSPANDDFSVDAHLAGLAALEELGVTWVGVPVPGDPLDRTVEALHRYGEEIIDGY</sequence>
<proteinExistence type="predicted"/>
<organism evidence="6">
    <name type="scientific">marine metagenome</name>
    <dbReference type="NCBI Taxonomy" id="408172"/>
    <lineage>
        <taxon>unclassified sequences</taxon>
        <taxon>metagenomes</taxon>
        <taxon>ecological metagenomes</taxon>
    </lineage>
</organism>
<dbReference type="InterPro" id="IPR019921">
    <property type="entry name" value="Lucif-like_OxRdtase_Rv2161c"/>
</dbReference>
<dbReference type="PANTHER" id="PTHR42847:SF4">
    <property type="entry name" value="ALKANESULFONATE MONOOXYGENASE-RELATED"/>
    <property type="match status" value="1"/>
</dbReference>
<keyword evidence="4" id="KW-0503">Monooxygenase</keyword>
<name>A0A381U3Z7_9ZZZZ</name>
<gene>
    <name evidence="6" type="ORF">METZ01_LOCUS75819</name>
</gene>
<dbReference type="GO" id="GO:0008726">
    <property type="term" value="F:alkanesulfonate monooxygenase activity"/>
    <property type="evidence" value="ECO:0007669"/>
    <property type="project" value="TreeGrafter"/>
</dbReference>
<dbReference type="Gene3D" id="3.20.20.30">
    <property type="entry name" value="Luciferase-like domain"/>
    <property type="match status" value="1"/>
</dbReference>
<protein>
    <recommendedName>
        <fullName evidence="5">Luciferase-like domain-containing protein</fullName>
    </recommendedName>
</protein>
<evidence type="ECO:0000313" key="6">
    <source>
        <dbReference type="EMBL" id="SVA22965.1"/>
    </source>
</evidence>
<feature type="domain" description="Luciferase-like" evidence="5">
    <location>
        <begin position="5"/>
        <end position="206"/>
    </location>
</feature>
<dbReference type="InterPro" id="IPR011251">
    <property type="entry name" value="Luciferase-like_dom"/>
</dbReference>
<dbReference type="PANTHER" id="PTHR42847">
    <property type="entry name" value="ALKANESULFONATE MONOOXYGENASE"/>
    <property type="match status" value="1"/>
</dbReference>
<evidence type="ECO:0000256" key="3">
    <source>
        <dbReference type="ARBA" id="ARBA00023002"/>
    </source>
</evidence>
<dbReference type="InterPro" id="IPR050172">
    <property type="entry name" value="SsuD_RutA_monooxygenase"/>
</dbReference>
<reference evidence="6" key="1">
    <citation type="submission" date="2018-05" db="EMBL/GenBank/DDBJ databases">
        <authorList>
            <person name="Lanie J.A."/>
            <person name="Ng W.-L."/>
            <person name="Kazmierczak K.M."/>
            <person name="Andrzejewski T.M."/>
            <person name="Davidsen T.M."/>
            <person name="Wayne K.J."/>
            <person name="Tettelin H."/>
            <person name="Glass J.I."/>
            <person name="Rusch D."/>
            <person name="Podicherti R."/>
            <person name="Tsui H.-C.T."/>
            <person name="Winkler M.E."/>
        </authorList>
    </citation>
    <scope>NUCLEOTIDE SEQUENCE</scope>
</reference>
<dbReference type="SUPFAM" id="SSF51679">
    <property type="entry name" value="Bacterial luciferase-like"/>
    <property type="match status" value="1"/>
</dbReference>
<dbReference type="InterPro" id="IPR036661">
    <property type="entry name" value="Luciferase-like_sf"/>
</dbReference>
<dbReference type="EMBL" id="UINC01005694">
    <property type="protein sequence ID" value="SVA22965.1"/>
    <property type="molecule type" value="Genomic_DNA"/>
</dbReference>
<keyword evidence="1" id="KW-0285">Flavoprotein</keyword>
<accession>A0A381U3Z7</accession>
<evidence type="ECO:0000256" key="1">
    <source>
        <dbReference type="ARBA" id="ARBA00022630"/>
    </source>
</evidence>
<dbReference type="Pfam" id="PF00296">
    <property type="entry name" value="Bac_luciferase"/>
    <property type="match status" value="1"/>
</dbReference>
<evidence type="ECO:0000259" key="5">
    <source>
        <dbReference type="Pfam" id="PF00296"/>
    </source>
</evidence>
<dbReference type="AlphaFoldDB" id="A0A381U3Z7"/>
<keyword evidence="3" id="KW-0560">Oxidoreductase</keyword>
<evidence type="ECO:0000256" key="4">
    <source>
        <dbReference type="ARBA" id="ARBA00023033"/>
    </source>
</evidence>
<dbReference type="GO" id="GO:0046306">
    <property type="term" value="P:alkanesulfonate catabolic process"/>
    <property type="evidence" value="ECO:0007669"/>
    <property type="project" value="TreeGrafter"/>
</dbReference>
<evidence type="ECO:0000256" key="2">
    <source>
        <dbReference type="ARBA" id="ARBA00022643"/>
    </source>
</evidence>